<comment type="similarity">
    <text evidence="6">In the C-terminal section; belongs to the eukaryotic ribosomal protein eL40 family.</text>
</comment>
<comment type="caution">
    <text evidence="21">The sequence shown here is derived from an EMBL/GenBank/DDBJ whole genome shotgun (WGS) entry which is preliminary data.</text>
</comment>
<proteinExistence type="inferred from homology"/>
<evidence type="ECO:0000256" key="8">
    <source>
        <dbReference type="ARBA" id="ARBA00022499"/>
    </source>
</evidence>
<keyword evidence="7" id="KW-0963">Cytoplasm</keyword>
<dbReference type="OrthoDB" id="428577at2759"/>
<dbReference type="GO" id="GO:0042790">
    <property type="term" value="P:nucleolar large rRNA transcription by RNA polymerase I"/>
    <property type="evidence" value="ECO:0007669"/>
    <property type="project" value="TreeGrafter"/>
</dbReference>
<dbReference type="FunFam" id="4.10.1060.50:FF:000001">
    <property type="entry name" value="ubiquitin-60S ribosomal protein L40"/>
    <property type="match status" value="1"/>
</dbReference>
<evidence type="ECO:0000256" key="5">
    <source>
        <dbReference type="ARBA" id="ARBA00008373"/>
    </source>
</evidence>
<dbReference type="InterPro" id="IPR019954">
    <property type="entry name" value="Ubiquitin_CS"/>
</dbReference>
<dbReference type="InterPro" id="IPR019956">
    <property type="entry name" value="Ubiquitin_dom"/>
</dbReference>
<dbReference type="InterPro" id="IPR029071">
    <property type="entry name" value="Ubiquitin-like_domsf"/>
</dbReference>
<dbReference type="GO" id="GO:0070860">
    <property type="term" value="C:RNA polymerase I core factor complex"/>
    <property type="evidence" value="ECO:0007669"/>
    <property type="project" value="InterPro"/>
</dbReference>
<dbReference type="InterPro" id="IPR048538">
    <property type="entry name" value="Rrn7_cyclin_C"/>
</dbReference>
<dbReference type="Gene3D" id="3.10.20.90">
    <property type="entry name" value="Phosphatidylinositol 3-kinase Catalytic Subunit, Chain A, domain 1"/>
    <property type="match status" value="1"/>
</dbReference>
<keyword evidence="13" id="KW-0805">Transcription regulation</keyword>
<dbReference type="PANTHER" id="PTHR31576">
    <property type="entry name" value="TATA BOX-BINDING PROTEIN-ASSOCIATED FACTOR RNA POLYMERASE I SUBUNIT B"/>
    <property type="match status" value="1"/>
</dbReference>
<dbReference type="InterPro" id="IPR001975">
    <property type="entry name" value="Ribosomal_eL40_dom"/>
</dbReference>
<dbReference type="InterPro" id="IPR038587">
    <property type="entry name" value="Ribosomal_eL40_sf"/>
</dbReference>
<comment type="subunit">
    <text evidence="18">Part of the 60S ribosomal subunit.</text>
</comment>
<keyword evidence="22" id="KW-1185">Reference proteome</keyword>
<evidence type="ECO:0000256" key="9">
    <source>
        <dbReference type="ARBA" id="ARBA00022723"/>
    </source>
</evidence>
<evidence type="ECO:0000256" key="16">
    <source>
        <dbReference type="ARBA" id="ARBA00023242"/>
    </source>
</evidence>
<comment type="function">
    <text evidence="19">Component of the ribosome, a large ribonucleoprotein complex responsible for the synthesis of proteins in the cell. The small ribosomal subunit (SSU) binds messenger RNAs (mRNAs) and translates the encoded message by selecting cognate aminoacyl-transfer RNA (tRNA) molecules. The large subunit (LSU) contains the ribosomal catalytic site termed the peptidyl transferase center (PTC), which catalyzes the formation of peptide bonds, thereby polymerizing the amino acids delivered by tRNAs into a polypeptide chain. The nascent polypeptides leave the ribosome through a tunnel in the LSU and interact with protein factors that function in enzymatic processing, targeting, and the membrane insertion of nascent chains at the exit of the ribosomal tunnel. eL40 is essential for translation of a subset of cellular transcripts, including stress response transcripts, such as DDR2.</text>
</comment>
<dbReference type="GO" id="GO:0006412">
    <property type="term" value="P:translation"/>
    <property type="evidence" value="ECO:0007669"/>
    <property type="project" value="InterPro"/>
</dbReference>
<dbReference type="SUPFAM" id="SSF54236">
    <property type="entry name" value="Ubiquitin-like"/>
    <property type="match status" value="1"/>
</dbReference>
<dbReference type="FunFam" id="3.10.20.90:FF:000014">
    <property type="entry name" value="Ubiquitin-60S ribosomal L40 fusion"/>
    <property type="match status" value="1"/>
</dbReference>
<comment type="similarity">
    <text evidence="4">Belongs to the RRN7/TAF1B family.</text>
</comment>
<dbReference type="GO" id="GO:0016567">
    <property type="term" value="P:protein ubiquitination"/>
    <property type="evidence" value="ECO:0007669"/>
    <property type="project" value="UniProtKB-ARBA"/>
</dbReference>
<keyword evidence="9" id="KW-0479">Metal-binding</keyword>
<dbReference type="InterPro" id="IPR021752">
    <property type="entry name" value="TF_Rrn7_Zf"/>
</dbReference>
<keyword evidence="12" id="KW-0689">Ribosomal protein</keyword>
<dbReference type="PRINTS" id="PR00348">
    <property type="entry name" value="UBIQUITIN"/>
</dbReference>
<dbReference type="EMBL" id="WWBZ02000073">
    <property type="protein sequence ID" value="KAF4301987.1"/>
    <property type="molecule type" value="Genomic_DNA"/>
</dbReference>
<dbReference type="GO" id="GO:1990904">
    <property type="term" value="C:ribonucleoprotein complex"/>
    <property type="evidence" value="ECO:0007669"/>
    <property type="project" value="UniProtKB-KW"/>
</dbReference>
<evidence type="ECO:0000256" key="10">
    <source>
        <dbReference type="ARBA" id="ARBA00022771"/>
    </source>
</evidence>
<keyword evidence="8" id="KW-1017">Isopeptide bond</keyword>
<dbReference type="GO" id="GO:0008270">
    <property type="term" value="F:zinc ion binding"/>
    <property type="evidence" value="ECO:0007669"/>
    <property type="project" value="UniProtKB-KW"/>
</dbReference>
<keyword evidence="11" id="KW-0862">Zinc</keyword>
<evidence type="ECO:0000259" key="20">
    <source>
        <dbReference type="PROSITE" id="PS50053"/>
    </source>
</evidence>
<dbReference type="Pfam" id="PF20645">
    <property type="entry name" value="Rrn7_cyclin_C"/>
    <property type="match status" value="1"/>
</dbReference>
<evidence type="ECO:0000256" key="17">
    <source>
        <dbReference type="ARBA" id="ARBA00023274"/>
    </source>
</evidence>
<evidence type="ECO:0000256" key="4">
    <source>
        <dbReference type="ARBA" id="ARBA00006899"/>
    </source>
</evidence>
<dbReference type="Pfam" id="PF20644">
    <property type="entry name" value="Rrn7_cyclin_N"/>
    <property type="match status" value="1"/>
</dbReference>
<evidence type="ECO:0000256" key="6">
    <source>
        <dbReference type="ARBA" id="ARBA00010570"/>
    </source>
</evidence>
<dbReference type="Gene3D" id="4.10.1060.50">
    <property type="match status" value="1"/>
</dbReference>
<organism evidence="21 22">
    <name type="scientific">Botryosphaeria dothidea</name>
    <dbReference type="NCBI Taxonomy" id="55169"/>
    <lineage>
        <taxon>Eukaryota</taxon>
        <taxon>Fungi</taxon>
        <taxon>Dikarya</taxon>
        <taxon>Ascomycota</taxon>
        <taxon>Pezizomycotina</taxon>
        <taxon>Dothideomycetes</taxon>
        <taxon>Dothideomycetes incertae sedis</taxon>
        <taxon>Botryosphaeriales</taxon>
        <taxon>Botryosphaeriaceae</taxon>
        <taxon>Botryosphaeria</taxon>
    </lineage>
</organism>
<evidence type="ECO:0000256" key="2">
    <source>
        <dbReference type="ARBA" id="ARBA00004496"/>
    </source>
</evidence>
<reference evidence="21" key="1">
    <citation type="submission" date="2020-04" db="EMBL/GenBank/DDBJ databases">
        <title>Genome Assembly and Annotation of Botryosphaeria dothidea sdau 11-99, a Latent Pathogen of Apple Fruit Ring Rot in China.</title>
        <authorList>
            <person name="Yu C."/>
            <person name="Diao Y."/>
            <person name="Lu Q."/>
            <person name="Zhao J."/>
            <person name="Cui S."/>
            <person name="Peng C."/>
            <person name="He B."/>
            <person name="Liu H."/>
        </authorList>
    </citation>
    <scope>NUCLEOTIDE SEQUENCE [LARGE SCALE GENOMIC DNA]</scope>
    <source>
        <strain evidence="21">Sdau11-99</strain>
    </source>
</reference>
<comment type="subcellular location">
    <subcellularLocation>
        <location evidence="2">Cytoplasm</location>
    </subcellularLocation>
    <subcellularLocation>
        <location evidence="3">Nucleus</location>
        <location evidence="3">Nucleolus</location>
    </subcellularLocation>
</comment>
<dbReference type="SMART" id="SM01377">
    <property type="entry name" value="Ribosomal_L40e"/>
    <property type="match status" value="1"/>
</dbReference>
<dbReference type="InterPro" id="IPR011332">
    <property type="entry name" value="Ribosomal_zn-bd"/>
</dbReference>
<dbReference type="GO" id="GO:0005840">
    <property type="term" value="C:ribosome"/>
    <property type="evidence" value="ECO:0007669"/>
    <property type="project" value="UniProtKB-KW"/>
</dbReference>
<keyword evidence="15" id="KW-0804">Transcription</keyword>
<evidence type="ECO:0000256" key="15">
    <source>
        <dbReference type="ARBA" id="ARBA00023163"/>
    </source>
</evidence>
<keyword evidence="16" id="KW-0539">Nucleus</keyword>
<evidence type="ECO:0000256" key="12">
    <source>
        <dbReference type="ARBA" id="ARBA00022980"/>
    </source>
</evidence>
<evidence type="ECO:0000256" key="11">
    <source>
        <dbReference type="ARBA" id="ARBA00022833"/>
    </source>
</evidence>
<evidence type="ECO:0000256" key="18">
    <source>
        <dbReference type="ARBA" id="ARBA00035124"/>
    </source>
</evidence>
<sequence length="623" mass="70845">MPRGEPCGVGNCRSHTYHVEEDGFTYCENGHQKARSTERVDDDDAFGTLGKVTRIRRAEEPEDEGDSNLAGVAAFQRYLECYQFLLFSQSRWLVRTKGMPAELENVIRDLWGVRLQSLEWTGNHGNSETGSLWQPSLQLEDVSDTDPEVDESVKPRSQTSRVKPVDTLVLCYFGMLILQLPVNLRELYDWVNTGDMPYYSALLDMPSDLLHQLPATYRNRLEPYRQLRPEGLQSAVLDLASWYHLDVGMILPPLNFHLLARKYIKDLSLPLEVYHMMECIVHIAGCTFTFPDFTSIGQEPMCELPEPQLAASIIIAAKVLYPFNGSDGLGRDMRINWDVWAKENPNPGLDSTARTPGEVLVERALKDRPMEDHEIDDFFDMVEKVFHRGDETWDKARERHSQAVQGSMRSDKHDNTGQPYEQFTERGDLNGNAEAFHEAVARESWKSRHGVVVRIAAARLTRTKPKQPNLPHASFDISRPTTHCPHNQVTNGTVKSKSFVKTLTGKTITLEVESSDTIDNVKSKIQDKEGIPPDQQRLIFAGKQLEDGRTLSDYNIQKESTLHLVLRLRGGIIEPSLKALASKYNCDKMICRKCYARLPPRATNCRKKKCGHTNQLRPKKKLK</sequence>
<keyword evidence="17" id="KW-0687">Ribonucleoprotein</keyword>
<comment type="similarity">
    <text evidence="5">In the N-terminal section; belongs to the ubiquitin family.</text>
</comment>
<dbReference type="GO" id="GO:0005737">
    <property type="term" value="C:cytoplasm"/>
    <property type="evidence" value="ECO:0007669"/>
    <property type="project" value="UniProtKB-SubCell"/>
</dbReference>
<dbReference type="InterPro" id="IPR033599">
    <property type="entry name" value="TAF1B/Rrn7"/>
</dbReference>
<dbReference type="GO" id="GO:0001164">
    <property type="term" value="F:RNA polymerase I core promoter sequence-specific DNA binding"/>
    <property type="evidence" value="ECO:0007669"/>
    <property type="project" value="InterPro"/>
</dbReference>
<protein>
    <submittedName>
        <fullName evidence="21">Ubiquitin</fullName>
    </submittedName>
</protein>
<evidence type="ECO:0000313" key="22">
    <source>
        <dbReference type="Proteomes" id="UP000572817"/>
    </source>
</evidence>
<dbReference type="GO" id="GO:0000055">
    <property type="term" value="P:ribosomal large subunit export from nucleus"/>
    <property type="evidence" value="ECO:0007669"/>
    <property type="project" value="UniProtKB-ARBA"/>
</dbReference>
<dbReference type="PROSITE" id="PS00299">
    <property type="entry name" value="UBIQUITIN_1"/>
    <property type="match status" value="1"/>
</dbReference>
<dbReference type="GO" id="GO:0003735">
    <property type="term" value="F:structural constituent of ribosome"/>
    <property type="evidence" value="ECO:0007669"/>
    <property type="project" value="InterPro"/>
</dbReference>
<evidence type="ECO:0000256" key="19">
    <source>
        <dbReference type="ARBA" id="ARBA00045962"/>
    </source>
</evidence>
<dbReference type="Pfam" id="PF11781">
    <property type="entry name" value="Zn_ribbon_RRN7"/>
    <property type="match status" value="1"/>
</dbReference>
<feature type="domain" description="Ubiquitin-like" evidence="20">
    <location>
        <begin position="499"/>
        <end position="571"/>
    </location>
</feature>
<keyword evidence="14" id="KW-0238">DNA-binding</keyword>
<dbReference type="SUPFAM" id="SSF57829">
    <property type="entry name" value="Zn-binding ribosomal proteins"/>
    <property type="match status" value="1"/>
</dbReference>
<name>A0A8H4IKB2_9PEZI</name>
<gene>
    <name evidence="21" type="ORF">GTA08_BOTSDO10115</name>
</gene>
<dbReference type="SMART" id="SM00213">
    <property type="entry name" value="UBQ"/>
    <property type="match status" value="1"/>
</dbReference>
<dbReference type="Proteomes" id="UP000572817">
    <property type="component" value="Unassembled WGS sequence"/>
</dbReference>
<evidence type="ECO:0000256" key="7">
    <source>
        <dbReference type="ARBA" id="ARBA00022490"/>
    </source>
</evidence>
<evidence type="ECO:0000256" key="13">
    <source>
        <dbReference type="ARBA" id="ARBA00023015"/>
    </source>
</evidence>
<evidence type="ECO:0000256" key="14">
    <source>
        <dbReference type="ARBA" id="ARBA00023125"/>
    </source>
</evidence>
<dbReference type="CDD" id="cd01803">
    <property type="entry name" value="Ubl_ubiquitin"/>
    <property type="match status" value="1"/>
</dbReference>
<dbReference type="Pfam" id="PF01020">
    <property type="entry name" value="Ribosomal_L40e"/>
    <property type="match status" value="1"/>
</dbReference>
<dbReference type="InterPro" id="IPR048540">
    <property type="entry name" value="Rrn7_cyclin_N"/>
</dbReference>
<dbReference type="AlphaFoldDB" id="A0A8H4IKB2"/>
<dbReference type="Pfam" id="PF00240">
    <property type="entry name" value="ubiquitin"/>
    <property type="match status" value="1"/>
</dbReference>
<accession>A0A8H4IKB2</accession>
<comment type="function">
    <text evidence="1">Component of the 60S subunit of the ribosome.</text>
</comment>
<evidence type="ECO:0000256" key="3">
    <source>
        <dbReference type="ARBA" id="ARBA00004604"/>
    </source>
</evidence>
<dbReference type="PANTHER" id="PTHR31576:SF2">
    <property type="entry name" value="TATA BOX-BINDING PROTEIN-ASSOCIATED FACTOR RNA POLYMERASE I SUBUNIT B"/>
    <property type="match status" value="1"/>
</dbReference>
<dbReference type="InterPro" id="IPR000626">
    <property type="entry name" value="Ubiquitin-like_dom"/>
</dbReference>
<dbReference type="PROSITE" id="PS50053">
    <property type="entry name" value="UBIQUITIN_2"/>
    <property type="match status" value="1"/>
</dbReference>
<keyword evidence="10" id="KW-0863">Zinc-finger</keyword>
<evidence type="ECO:0000256" key="1">
    <source>
        <dbReference type="ARBA" id="ARBA00002241"/>
    </source>
</evidence>
<evidence type="ECO:0000313" key="21">
    <source>
        <dbReference type="EMBL" id="KAF4301987.1"/>
    </source>
</evidence>